<evidence type="ECO:0000256" key="1">
    <source>
        <dbReference type="ARBA" id="ARBA00004114"/>
    </source>
</evidence>
<comment type="subcellular location">
    <subcellularLocation>
        <location evidence="1">Cytoplasm</location>
        <location evidence="1">Cytoskeleton</location>
        <location evidence="1">Microtubule organizing center</location>
        <location evidence="1">Centrosome</location>
        <location evidence="1">Centriole</location>
    </subcellularLocation>
</comment>
<dbReference type="VEuPathDB" id="FungiDB:PYU1_G007173"/>
<evidence type="ECO:0000313" key="12">
    <source>
        <dbReference type="Proteomes" id="UP000019132"/>
    </source>
</evidence>
<keyword evidence="6" id="KW-0970">Cilium biogenesis/degradation</keyword>
<reference evidence="12" key="2">
    <citation type="submission" date="2010-04" db="EMBL/GenBank/DDBJ databases">
        <authorList>
            <person name="Buell R."/>
            <person name="Hamilton J."/>
            <person name="Hostetler J."/>
        </authorList>
    </citation>
    <scope>NUCLEOTIDE SEQUENCE [LARGE SCALE GENOMIC DNA]</scope>
    <source>
        <strain evidence="12">DAOM:BR144</strain>
    </source>
</reference>
<reference evidence="12" key="1">
    <citation type="journal article" date="2010" name="Genome Biol.">
        <title>Genome sequence of the necrotrophic plant pathogen Pythium ultimum reveals original pathogenicity mechanisms and effector repertoire.</title>
        <authorList>
            <person name="Levesque C.A."/>
            <person name="Brouwer H."/>
            <person name="Cano L."/>
            <person name="Hamilton J.P."/>
            <person name="Holt C."/>
            <person name="Huitema E."/>
            <person name="Raffaele S."/>
            <person name="Robideau G.P."/>
            <person name="Thines M."/>
            <person name="Win J."/>
            <person name="Zerillo M.M."/>
            <person name="Beakes G.W."/>
            <person name="Boore J.L."/>
            <person name="Busam D."/>
            <person name="Dumas B."/>
            <person name="Ferriera S."/>
            <person name="Fuerstenberg S.I."/>
            <person name="Gachon C.M."/>
            <person name="Gaulin E."/>
            <person name="Govers F."/>
            <person name="Grenville-Briggs L."/>
            <person name="Horner N."/>
            <person name="Hostetler J."/>
            <person name="Jiang R.H."/>
            <person name="Johnson J."/>
            <person name="Krajaejun T."/>
            <person name="Lin H."/>
            <person name="Meijer H.J."/>
            <person name="Moore B."/>
            <person name="Morris P."/>
            <person name="Phuntmart V."/>
            <person name="Puiu D."/>
            <person name="Shetty J."/>
            <person name="Stajich J.E."/>
            <person name="Tripathy S."/>
            <person name="Wawra S."/>
            <person name="van West P."/>
            <person name="Whitty B.R."/>
            <person name="Coutinho P.M."/>
            <person name="Henrissat B."/>
            <person name="Martin F."/>
            <person name="Thomas P.D."/>
            <person name="Tyler B.M."/>
            <person name="De Vries R.P."/>
            <person name="Kamoun S."/>
            <person name="Yandell M."/>
            <person name="Tisserat N."/>
            <person name="Buell C.R."/>
        </authorList>
    </citation>
    <scope>NUCLEOTIDE SEQUENCE</scope>
    <source>
        <strain evidence="12">DAOM:BR144</strain>
    </source>
</reference>
<evidence type="ECO:0000256" key="2">
    <source>
        <dbReference type="ARBA" id="ARBA00009485"/>
    </source>
</evidence>
<dbReference type="PANTHER" id="PTHR34031:SF1">
    <property type="entry name" value="CENTROSOMAL PROTEIN OF 162 KDA"/>
    <property type="match status" value="1"/>
</dbReference>
<feature type="region of interest" description="Disordered" evidence="10">
    <location>
        <begin position="325"/>
        <end position="345"/>
    </location>
</feature>
<evidence type="ECO:0000256" key="9">
    <source>
        <dbReference type="SAM" id="Coils"/>
    </source>
</evidence>
<dbReference type="EnsemblProtists" id="PYU1_T007188">
    <property type="protein sequence ID" value="PYU1_T007188"/>
    <property type="gene ID" value="PYU1_G007173"/>
</dbReference>
<evidence type="ECO:0000256" key="6">
    <source>
        <dbReference type="ARBA" id="ARBA00022794"/>
    </source>
</evidence>
<dbReference type="AlphaFoldDB" id="K3WQE6"/>
<reference evidence="11" key="3">
    <citation type="submission" date="2015-02" db="UniProtKB">
        <authorList>
            <consortium name="EnsemblProtists"/>
        </authorList>
    </citation>
    <scope>IDENTIFICATION</scope>
    <source>
        <strain evidence="11">DAOM BR144</strain>
    </source>
</reference>
<organism evidence="11 12">
    <name type="scientific">Globisporangium ultimum (strain ATCC 200006 / CBS 805.95 / DAOM BR144)</name>
    <name type="common">Pythium ultimum</name>
    <dbReference type="NCBI Taxonomy" id="431595"/>
    <lineage>
        <taxon>Eukaryota</taxon>
        <taxon>Sar</taxon>
        <taxon>Stramenopiles</taxon>
        <taxon>Oomycota</taxon>
        <taxon>Peronosporomycetes</taxon>
        <taxon>Pythiales</taxon>
        <taxon>Pythiaceae</taxon>
        <taxon>Globisporangium</taxon>
    </lineage>
</organism>
<keyword evidence="4" id="KW-0963">Cytoplasm</keyword>
<feature type="coiled-coil region" evidence="9">
    <location>
        <begin position="680"/>
        <end position="707"/>
    </location>
</feature>
<evidence type="ECO:0000313" key="11">
    <source>
        <dbReference type="EnsemblProtists" id="PYU1_T007188"/>
    </source>
</evidence>
<dbReference type="STRING" id="431595.K3WQE6"/>
<keyword evidence="5" id="KW-0493">Microtubule</keyword>
<dbReference type="InParanoid" id="K3WQE6"/>
<keyword evidence="7 9" id="KW-0175">Coiled coil</keyword>
<evidence type="ECO:0000256" key="7">
    <source>
        <dbReference type="ARBA" id="ARBA00023054"/>
    </source>
</evidence>
<dbReference type="GO" id="GO:0060271">
    <property type="term" value="P:cilium assembly"/>
    <property type="evidence" value="ECO:0007669"/>
    <property type="project" value="TreeGrafter"/>
</dbReference>
<evidence type="ECO:0000256" key="10">
    <source>
        <dbReference type="SAM" id="MobiDB-lite"/>
    </source>
</evidence>
<comment type="similarity">
    <text evidence="2">Belongs to the CEP162 family.</text>
</comment>
<evidence type="ECO:0000256" key="3">
    <source>
        <dbReference type="ARBA" id="ARBA00021406"/>
    </source>
</evidence>
<dbReference type="eggNOG" id="ENOG502RWUF">
    <property type="taxonomic scope" value="Eukaryota"/>
</dbReference>
<feature type="coiled-coil region" evidence="9">
    <location>
        <begin position="398"/>
        <end position="488"/>
    </location>
</feature>
<protein>
    <recommendedName>
        <fullName evidence="3">Centrosomal protein of 162 kDa</fullName>
    </recommendedName>
</protein>
<feature type="coiled-coil region" evidence="9">
    <location>
        <begin position="2"/>
        <end position="58"/>
    </location>
</feature>
<dbReference type="PANTHER" id="PTHR34031">
    <property type="entry name" value="CENTROSOMAL PROTEIN OF 162 KDA"/>
    <property type="match status" value="1"/>
</dbReference>
<evidence type="ECO:0000256" key="8">
    <source>
        <dbReference type="ARBA" id="ARBA00023212"/>
    </source>
</evidence>
<sequence>MRQTQDNLIQAYQKENEQLMHQLKKIQQGVKYDVHVQNEELRSQLKEAREQLGKYAAATDDGLPGAKANMGQYSLAVEARLKAEAHAIALQEELSAVRATHQEKENELKMALDRLKKAKVELECRYEGIDLEKMAEESLQMKKLERELDLKKKESEFALASLQKKLDWYVENQRLLDAQDDEVRRLKYQVTQLEYEAQRLRGEIQHGKTPGVTQSPSKHQTQSHHRSAADIRRIQELENRLVNMEEAMRKRHPDSLVNLILASRKAEDESKLQAMEDEYQRHMKAKEEEIEQIQEANETKLKSFRQQQEKLVLQFQKRIREQEKLLQKAGSHSHPKALQKRQINNDREVKDELKRVRNFYTEKIKDVERKWEMKYRSLRKQQYGAVESSSRDLQNLSYADSTIIITNLQRQLREQEAEMKKLTKQIQENQESATNKDHLYDAESNDGIQAGSENQLLQRKNEGLRDYVRNLESQLRASEEARSHLIQTLSTLQTFSAPVLGLGEPQSPVDDTVITLGTEKRLRAKIEQELTTKFDSEVESMKKMHQDELVQARQKISALEDQAREHLDAWGSVQIQLSEHLKEVHRLQQLLSEVEREKRALQELADKVPFLEGEVIRLQKQSSIPRTPSMLQYRSLEMKIETLTQKHLLREAELKVLLTKATQSSDLEKLQLERIHQNAIAAKNAEIRHFKKQLDEILDQLELLRESPGSMAP</sequence>
<keyword evidence="8" id="KW-0206">Cytoskeleton</keyword>
<keyword evidence="12" id="KW-1185">Reference proteome</keyword>
<feature type="coiled-coil region" evidence="9">
    <location>
        <begin position="542"/>
        <end position="621"/>
    </location>
</feature>
<dbReference type="OMA" id="AFTGSHI"/>
<dbReference type="InterPro" id="IPR038774">
    <property type="entry name" value="CEP162-like"/>
</dbReference>
<dbReference type="GO" id="GO:0005879">
    <property type="term" value="C:axonemal microtubule"/>
    <property type="evidence" value="ECO:0007669"/>
    <property type="project" value="TreeGrafter"/>
</dbReference>
<evidence type="ECO:0000256" key="4">
    <source>
        <dbReference type="ARBA" id="ARBA00022490"/>
    </source>
</evidence>
<feature type="region of interest" description="Disordered" evidence="10">
    <location>
        <begin position="203"/>
        <end position="229"/>
    </location>
</feature>
<name>K3WQE6_GLOUD</name>
<evidence type="ECO:0000256" key="5">
    <source>
        <dbReference type="ARBA" id="ARBA00022701"/>
    </source>
</evidence>
<proteinExistence type="inferred from homology"/>
<dbReference type="Proteomes" id="UP000019132">
    <property type="component" value="Unassembled WGS sequence"/>
</dbReference>
<dbReference type="GO" id="GO:0005814">
    <property type="term" value="C:centriole"/>
    <property type="evidence" value="ECO:0007669"/>
    <property type="project" value="UniProtKB-SubCell"/>
</dbReference>
<feature type="compositionally biased region" description="Polar residues" evidence="10">
    <location>
        <begin position="211"/>
        <end position="220"/>
    </location>
</feature>
<accession>K3WQE6</accession>
<dbReference type="EMBL" id="GL376560">
    <property type="status" value="NOT_ANNOTATED_CDS"/>
    <property type="molecule type" value="Genomic_DNA"/>
</dbReference>
<feature type="coiled-coil region" evidence="9">
    <location>
        <begin position="87"/>
        <end position="203"/>
    </location>
</feature>
<dbReference type="HOGENOM" id="CLU_355234_0_0_1"/>